<dbReference type="CDD" id="cd05466">
    <property type="entry name" value="PBP2_LTTR_substrate"/>
    <property type="match status" value="1"/>
</dbReference>
<dbReference type="SUPFAM" id="SSF53850">
    <property type="entry name" value="Periplasmic binding protein-like II"/>
    <property type="match status" value="1"/>
</dbReference>
<organism evidence="6 7">
    <name type="scientific">Rhodovulum sulfidophilum</name>
    <name type="common">Rhodobacter sulfidophilus</name>
    <dbReference type="NCBI Taxonomy" id="35806"/>
    <lineage>
        <taxon>Bacteria</taxon>
        <taxon>Pseudomonadati</taxon>
        <taxon>Pseudomonadota</taxon>
        <taxon>Alphaproteobacteria</taxon>
        <taxon>Rhodobacterales</taxon>
        <taxon>Paracoccaceae</taxon>
        <taxon>Rhodovulum</taxon>
    </lineage>
</organism>
<dbReference type="InterPro" id="IPR036390">
    <property type="entry name" value="WH_DNA-bd_sf"/>
</dbReference>
<dbReference type="PROSITE" id="PS50931">
    <property type="entry name" value="HTH_LYSR"/>
    <property type="match status" value="1"/>
</dbReference>
<dbReference type="PANTHER" id="PTHR30126">
    <property type="entry name" value="HTH-TYPE TRANSCRIPTIONAL REGULATOR"/>
    <property type="match status" value="1"/>
</dbReference>
<sequence length="300" mass="32479">MQLAGTDLRLIRVFDAVVRHRGFPGAQVELNIGQSTISNHITALEQRLGLRLCRRGRAGFRLTDEGAEVHREVTAVLRGLEDFTANVAGLRNEMVGTLRIGLVDAIITDPNCPVAAAFSAFNRRQHAVRFEISEDVPQALQAKVAAGELDLAVGCYPTRIPGLRTIALYIEGNSLYCAAGHPLFTVPDAEIDPLALVRNRAAGRSYWRAGHSGNRTLLHTRAVAKTIEHQLILILTGDYIGYVPDHAARPYVEAGQLRALLPGEFHYPNELALALKDGPLANLAVGTFVDDLLACAGGAR</sequence>
<dbReference type="GO" id="GO:0000976">
    <property type="term" value="F:transcription cis-regulatory region binding"/>
    <property type="evidence" value="ECO:0007669"/>
    <property type="project" value="TreeGrafter"/>
</dbReference>
<evidence type="ECO:0000256" key="2">
    <source>
        <dbReference type="ARBA" id="ARBA00023015"/>
    </source>
</evidence>
<evidence type="ECO:0000256" key="4">
    <source>
        <dbReference type="ARBA" id="ARBA00023163"/>
    </source>
</evidence>
<dbReference type="GO" id="GO:0003700">
    <property type="term" value="F:DNA-binding transcription factor activity"/>
    <property type="evidence" value="ECO:0007669"/>
    <property type="project" value="InterPro"/>
</dbReference>
<evidence type="ECO:0000313" key="6">
    <source>
        <dbReference type="EMBL" id="PZQ50187.1"/>
    </source>
</evidence>
<evidence type="ECO:0000256" key="1">
    <source>
        <dbReference type="ARBA" id="ARBA00009437"/>
    </source>
</evidence>
<feature type="domain" description="HTH lysR-type" evidence="5">
    <location>
        <begin position="6"/>
        <end position="63"/>
    </location>
</feature>
<comment type="similarity">
    <text evidence="1">Belongs to the LysR transcriptional regulatory family.</text>
</comment>
<keyword evidence="4" id="KW-0804">Transcription</keyword>
<gene>
    <name evidence="6" type="ORF">DI556_08975</name>
</gene>
<name>A0A2W5PZ22_RHOSU</name>
<proteinExistence type="inferred from homology"/>
<dbReference type="AlphaFoldDB" id="A0A2W5PZ22"/>
<dbReference type="Pfam" id="PF03466">
    <property type="entry name" value="LysR_substrate"/>
    <property type="match status" value="1"/>
</dbReference>
<protein>
    <submittedName>
        <fullName evidence="6">LysR family transcriptional regulator</fullName>
    </submittedName>
</protein>
<dbReference type="Gene3D" id="3.40.190.10">
    <property type="entry name" value="Periplasmic binding protein-like II"/>
    <property type="match status" value="1"/>
</dbReference>
<dbReference type="Pfam" id="PF00126">
    <property type="entry name" value="HTH_1"/>
    <property type="match status" value="1"/>
</dbReference>
<dbReference type="InterPro" id="IPR000847">
    <property type="entry name" value="LysR_HTH_N"/>
</dbReference>
<dbReference type="EMBL" id="QFPW01000005">
    <property type="protein sequence ID" value="PZQ50187.1"/>
    <property type="molecule type" value="Genomic_DNA"/>
</dbReference>
<accession>A0A2W5PZ22</accession>
<comment type="caution">
    <text evidence="6">The sequence shown here is derived from an EMBL/GenBank/DDBJ whole genome shotgun (WGS) entry which is preliminary data.</text>
</comment>
<reference evidence="6 7" key="1">
    <citation type="submission" date="2017-08" db="EMBL/GenBank/DDBJ databases">
        <title>Infants hospitalized years apart are colonized by the same room-sourced microbial strains.</title>
        <authorList>
            <person name="Brooks B."/>
            <person name="Olm M.R."/>
            <person name="Firek B.A."/>
            <person name="Baker R."/>
            <person name="Thomas B.C."/>
            <person name="Morowitz M.J."/>
            <person name="Banfield J.F."/>
        </authorList>
    </citation>
    <scope>NUCLEOTIDE SEQUENCE [LARGE SCALE GENOMIC DNA]</scope>
    <source>
        <strain evidence="6">S2_005_002_R2_34</strain>
    </source>
</reference>
<keyword evidence="3" id="KW-0238">DNA-binding</keyword>
<dbReference type="PANTHER" id="PTHR30126:SF98">
    <property type="entry name" value="HTH-TYPE TRANSCRIPTIONAL ACTIVATOR BAUR"/>
    <property type="match status" value="1"/>
</dbReference>
<dbReference type="InterPro" id="IPR005119">
    <property type="entry name" value="LysR_subst-bd"/>
</dbReference>
<evidence type="ECO:0000259" key="5">
    <source>
        <dbReference type="PROSITE" id="PS50931"/>
    </source>
</evidence>
<dbReference type="InterPro" id="IPR036388">
    <property type="entry name" value="WH-like_DNA-bd_sf"/>
</dbReference>
<keyword evidence="2" id="KW-0805">Transcription regulation</keyword>
<dbReference type="Proteomes" id="UP000249185">
    <property type="component" value="Unassembled WGS sequence"/>
</dbReference>
<evidence type="ECO:0000256" key="3">
    <source>
        <dbReference type="ARBA" id="ARBA00023125"/>
    </source>
</evidence>
<evidence type="ECO:0000313" key="7">
    <source>
        <dbReference type="Proteomes" id="UP000249185"/>
    </source>
</evidence>
<dbReference type="Gene3D" id="1.10.10.10">
    <property type="entry name" value="Winged helix-like DNA-binding domain superfamily/Winged helix DNA-binding domain"/>
    <property type="match status" value="1"/>
</dbReference>
<dbReference type="SUPFAM" id="SSF46785">
    <property type="entry name" value="Winged helix' DNA-binding domain"/>
    <property type="match status" value="1"/>
</dbReference>